<comment type="similarity">
    <text evidence="2">Belongs to the UPF0702 family.</text>
</comment>
<dbReference type="Gene3D" id="3.30.240.20">
    <property type="entry name" value="bsu07140 like domains"/>
    <property type="match status" value="2"/>
</dbReference>
<dbReference type="Pfam" id="PF04239">
    <property type="entry name" value="DUF421"/>
    <property type="match status" value="1"/>
</dbReference>
<dbReference type="InterPro" id="IPR023090">
    <property type="entry name" value="UPF0702_alpha/beta_dom_sf"/>
</dbReference>
<dbReference type="RefSeq" id="WP_377926458.1">
    <property type="nucleotide sequence ID" value="NZ_JBHUEM010000003.1"/>
</dbReference>
<keyword evidence="4 7" id="KW-0812">Transmembrane</keyword>
<comment type="subcellular location">
    <subcellularLocation>
        <location evidence="1">Cell membrane</location>
        <topology evidence="1">Multi-pass membrane protein</topology>
    </subcellularLocation>
</comment>
<protein>
    <submittedName>
        <fullName evidence="9">DUF421 domain-containing protein</fullName>
    </submittedName>
</protein>
<evidence type="ECO:0000256" key="6">
    <source>
        <dbReference type="ARBA" id="ARBA00023136"/>
    </source>
</evidence>
<keyword evidence="5 7" id="KW-1133">Transmembrane helix</keyword>
<keyword evidence="3" id="KW-1003">Cell membrane</keyword>
<comment type="caution">
    <text evidence="9">The sequence shown here is derived from an EMBL/GenBank/DDBJ whole genome shotgun (WGS) entry which is preliminary data.</text>
</comment>
<accession>A0ABW4LJI4</accession>
<feature type="transmembrane region" description="Helical" evidence="7">
    <location>
        <begin position="59"/>
        <end position="79"/>
    </location>
</feature>
<dbReference type="EMBL" id="JBHUEM010000003">
    <property type="protein sequence ID" value="MFD1735360.1"/>
    <property type="molecule type" value="Genomic_DNA"/>
</dbReference>
<organism evidence="9 10">
    <name type="scientific">Bacillus salitolerans</name>
    <dbReference type="NCBI Taxonomy" id="1437434"/>
    <lineage>
        <taxon>Bacteria</taxon>
        <taxon>Bacillati</taxon>
        <taxon>Bacillota</taxon>
        <taxon>Bacilli</taxon>
        <taxon>Bacillales</taxon>
        <taxon>Bacillaceae</taxon>
        <taxon>Bacillus</taxon>
    </lineage>
</organism>
<evidence type="ECO:0000313" key="10">
    <source>
        <dbReference type="Proteomes" id="UP001597214"/>
    </source>
</evidence>
<evidence type="ECO:0000256" key="2">
    <source>
        <dbReference type="ARBA" id="ARBA00006448"/>
    </source>
</evidence>
<dbReference type="InterPro" id="IPR012452">
    <property type="entry name" value="DUF1657"/>
</dbReference>
<dbReference type="InterPro" id="IPR007353">
    <property type="entry name" value="DUF421"/>
</dbReference>
<feature type="domain" description="YetF C-terminal" evidence="8">
    <location>
        <begin position="82"/>
        <end position="214"/>
    </location>
</feature>
<evidence type="ECO:0000259" key="8">
    <source>
        <dbReference type="Pfam" id="PF04239"/>
    </source>
</evidence>
<dbReference type="Pfam" id="PF07870">
    <property type="entry name" value="DUF1657"/>
    <property type="match status" value="1"/>
</dbReference>
<evidence type="ECO:0000256" key="4">
    <source>
        <dbReference type="ARBA" id="ARBA00022692"/>
    </source>
</evidence>
<evidence type="ECO:0000256" key="5">
    <source>
        <dbReference type="ARBA" id="ARBA00022989"/>
    </source>
</evidence>
<dbReference type="PANTHER" id="PTHR34582">
    <property type="entry name" value="UPF0702 TRANSMEMBRANE PROTEIN YCAP"/>
    <property type="match status" value="1"/>
</dbReference>
<keyword evidence="6 7" id="KW-0472">Membrane</keyword>
<evidence type="ECO:0000256" key="7">
    <source>
        <dbReference type="SAM" id="Phobius"/>
    </source>
</evidence>
<gene>
    <name evidence="9" type="ORF">ACFSCX_02165</name>
</gene>
<evidence type="ECO:0000256" key="1">
    <source>
        <dbReference type="ARBA" id="ARBA00004651"/>
    </source>
</evidence>
<reference evidence="10" key="1">
    <citation type="journal article" date="2019" name="Int. J. Syst. Evol. Microbiol.">
        <title>The Global Catalogue of Microorganisms (GCM) 10K type strain sequencing project: providing services to taxonomists for standard genome sequencing and annotation.</title>
        <authorList>
            <consortium name="The Broad Institute Genomics Platform"/>
            <consortium name="The Broad Institute Genome Sequencing Center for Infectious Disease"/>
            <person name="Wu L."/>
            <person name="Ma J."/>
        </authorList>
    </citation>
    <scope>NUCLEOTIDE SEQUENCE [LARGE SCALE GENOMIC DNA]</scope>
    <source>
        <strain evidence="10">CCUG 49339</strain>
    </source>
</reference>
<dbReference type="PANTHER" id="PTHR34582:SF7">
    <property type="entry name" value="UPF0702 TRANSMEMBRANE PROTEIN YDFS"/>
    <property type="match status" value="1"/>
</dbReference>
<sequence>MPEWLLVIIRSVSILIGLFFILKLLGKKQLSELSFFETIVGITIGDIAGTLSMDLAVSLPQGLTAIAIWALAPFILDVFSVNNKKFRDFVQGKSAVFIKNGKIMEDNLKKEKITSDELLEMLRNKNVFRVADVEFATYEPTGDLSVLLKKENRPITLGDLNPNQPSEREAQTVIMDGKILNESLGTMGLGRGWLKNELDKLGVTIENVYLGQVDSYGQLTVDLYDDKIQVPEPVETKLLFASMKKCVADFELFSLQTENSSAKSMYEKNATKMEHLIEKVGKYLH</sequence>
<dbReference type="Proteomes" id="UP001597214">
    <property type="component" value="Unassembled WGS sequence"/>
</dbReference>
<name>A0ABW4LJI4_9BACI</name>
<keyword evidence="10" id="KW-1185">Reference proteome</keyword>
<proteinExistence type="inferred from homology"/>
<feature type="transmembrane region" description="Helical" evidence="7">
    <location>
        <begin position="33"/>
        <end position="53"/>
    </location>
</feature>
<evidence type="ECO:0000256" key="3">
    <source>
        <dbReference type="ARBA" id="ARBA00022475"/>
    </source>
</evidence>
<evidence type="ECO:0000313" key="9">
    <source>
        <dbReference type="EMBL" id="MFD1735360.1"/>
    </source>
</evidence>
<feature type="transmembrane region" description="Helical" evidence="7">
    <location>
        <begin position="6"/>
        <end position="26"/>
    </location>
</feature>